<keyword evidence="7 15" id="KW-0548">Nucleotidyltransferase</keyword>
<dbReference type="SUPFAM" id="SSF82114">
    <property type="entry name" value="Riboflavin kinase-like"/>
    <property type="match status" value="1"/>
</dbReference>
<dbReference type="PIRSF" id="PIRSF004491">
    <property type="entry name" value="FAD_Synth"/>
    <property type="match status" value="1"/>
</dbReference>
<evidence type="ECO:0000313" key="17">
    <source>
        <dbReference type="EMBL" id="RLV56993.1"/>
    </source>
</evidence>
<dbReference type="GO" id="GO:0006747">
    <property type="term" value="P:FAD biosynthetic process"/>
    <property type="evidence" value="ECO:0007669"/>
    <property type="project" value="UniProtKB-UniRule"/>
</dbReference>
<dbReference type="GO" id="GO:0008531">
    <property type="term" value="F:riboflavin kinase activity"/>
    <property type="evidence" value="ECO:0007669"/>
    <property type="project" value="UniProtKB-UniRule"/>
</dbReference>
<dbReference type="UniPathway" id="UPA00276">
    <property type="reaction ID" value="UER00406"/>
</dbReference>
<dbReference type="NCBIfam" id="TIGR00083">
    <property type="entry name" value="ribF"/>
    <property type="match status" value="1"/>
</dbReference>
<comment type="caution">
    <text evidence="17">The sequence shown here is derived from an EMBL/GenBank/DDBJ whole genome shotgun (WGS) entry which is preliminary data.</text>
</comment>
<evidence type="ECO:0000256" key="13">
    <source>
        <dbReference type="ARBA" id="ARBA00047880"/>
    </source>
</evidence>
<dbReference type="EC" id="2.7.7.2" evidence="15"/>
<evidence type="ECO:0000256" key="15">
    <source>
        <dbReference type="PIRNR" id="PIRNR004491"/>
    </source>
</evidence>
<dbReference type="InterPro" id="IPR023465">
    <property type="entry name" value="Riboflavin_kinase_dom_sf"/>
</dbReference>
<keyword evidence="11 15" id="KW-0067">ATP-binding</keyword>
<name>A0A3L8PQT3_9ACTN</name>
<dbReference type="FunFam" id="2.40.30.30:FF:000003">
    <property type="entry name" value="Riboflavin biosynthesis protein"/>
    <property type="match status" value="1"/>
</dbReference>
<evidence type="ECO:0000256" key="7">
    <source>
        <dbReference type="ARBA" id="ARBA00022695"/>
    </source>
</evidence>
<dbReference type="UniPathway" id="UPA00277">
    <property type="reaction ID" value="UER00407"/>
</dbReference>
<evidence type="ECO:0000256" key="10">
    <source>
        <dbReference type="ARBA" id="ARBA00022827"/>
    </source>
</evidence>
<dbReference type="InterPro" id="IPR015864">
    <property type="entry name" value="FAD_synthase"/>
</dbReference>
<dbReference type="Proteomes" id="UP000282515">
    <property type="component" value="Unassembled WGS sequence"/>
</dbReference>
<evidence type="ECO:0000256" key="9">
    <source>
        <dbReference type="ARBA" id="ARBA00022777"/>
    </source>
</evidence>
<dbReference type="FunFam" id="3.40.50.620:FF:000021">
    <property type="entry name" value="Riboflavin biosynthesis protein"/>
    <property type="match status" value="1"/>
</dbReference>
<gene>
    <name evidence="17" type="ORF">D9V41_04320</name>
</gene>
<comment type="catalytic activity">
    <reaction evidence="14 15">
        <text>FMN + ATP + H(+) = FAD + diphosphate</text>
        <dbReference type="Rhea" id="RHEA:17237"/>
        <dbReference type="ChEBI" id="CHEBI:15378"/>
        <dbReference type="ChEBI" id="CHEBI:30616"/>
        <dbReference type="ChEBI" id="CHEBI:33019"/>
        <dbReference type="ChEBI" id="CHEBI:57692"/>
        <dbReference type="ChEBI" id="CHEBI:58210"/>
        <dbReference type="EC" id="2.7.7.2"/>
    </reaction>
</comment>
<dbReference type="AlphaFoldDB" id="A0A3L8PQT3"/>
<evidence type="ECO:0000256" key="11">
    <source>
        <dbReference type="ARBA" id="ARBA00022840"/>
    </source>
</evidence>
<dbReference type="PANTHER" id="PTHR22749">
    <property type="entry name" value="RIBOFLAVIN KINASE/FMN ADENYLYLTRANSFERASE"/>
    <property type="match status" value="1"/>
</dbReference>
<feature type="domain" description="Riboflavin kinase" evidence="16">
    <location>
        <begin position="206"/>
        <end position="333"/>
    </location>
</feature>
<comment type="pathway">
    <text evidence="2 15">Cofactor biosynthesis; FAD biosynthesis; FAD from FMN: step 1/1.</text>
</comment>
<reference evidence="17 18" key="1">
    <citation type="submission" date="2018-10" db="EMBL/GenBank/DDBJ databases">
        <title>Aeromicrobium sp. 9W16Y-2 whole genome shotgun sequence.</title>
        <authorList>
            <person name="Li F."/>
        </authorList>
    </citation>
    <scope>NUCLEOTIDE SEQUENCE [LARGE SCALE GENOMIC DNA]</scope>
    <source>
        <strain evidence="17 18">9W16Y-2</strain>
    </source>
</reference>
<evidence type="ECO:0000256" key="8">
    <source>
        <dbReference type="ARBA" id="ARBA00022741"/>
    </source>
</evidence>
<keyword evidence="18" id="KW-1185">Reference proteome</keyword>
<dbReference type="GO" id="GO:0005524">
    <property type="term" value="F:ATP binding"/>
    <property type="evidence" value="ECO:0007669"/>
    <property type="project" value="UniProtKB-UniRule"/>
</dbReference>
<dbReference type="InterPro" id="IPR014729">
    <property type="entry name" value="Rossmann-like_a/b/a_fold"/>
</dbReference>
<keyword evidence="9 15" id="KW-0418">Kinase</keyword>
<dbReference type="InterPro" id="IPR004821">
    <property type="entry name" value="Cyt_trans-like"/>
</dbReference>
<dbReference type="GO" id="GO:0009231">
    <property type="term" value="P:riboflavin biosynthetic process"/>
    <property type="evidence" value="ECO:0007669"/>
    <property type="project" value="InterPro"/>
</dbReference>
<dbReference type="GO" id="GO:0003919">
    <property type="term" value="F:FMN adenylyltransferase activity"/>
    <property type="evidence" value="ECO:0007669"/>
    <property type="project" value="UniProtKB-UniRule"/>
</dbReference>
<organism evidence="17 18">
    <name type="scientific">Aeromicrobium phragmitis</name>
    <dbReference type="NCBI Taxonomy" id="2478914"/>
    <lineage>
        <taxon>Bacteria</taxon>
        <taxon>Bacillati</taxon>
        <taxon>Actinomycetota</taxon>
        <taxon>Actinomycetes</taxon>
        <taxon>Propionibacteriales</taxon>
        <taxon>Nocardioidaceae</taxon>
        <taxon>Aeromicrobium</taxon>
    </lineage>
</organism>
<evidence type="ECO:0000256" key="2">
    <source>
        <dbReference type="ARBA" id="ARBA00004726"/>
    </source>
</evidence>
<keyword evidence="5 15" id="KW-0288">FMN</keyword>
<keyword evidence="6 15" id="KW-0808">Transferase</keyword>
<dbReference type="Gene3D" id="3.40.50.620">
    <property type="entry name" value="HUPs"/>
    <property type="match status" value="1"/>
</dbReference>
<comment type="function">
    <text evidence="1">Catalyzes the phosphorylation of riboflavin to FMN followed by the adenylation of FMN to FAD.</text>
</comment>
<sequence>MGAQAPQASALNDLAPVWHSGPVAIWKVVDEAGVERIDGPSVVTIGVFDGVHRGHQAVLAAVRRKADELDATTVAITFDPHPVAVLAPDKAPKRLTTIERRVELLREHGADEVRVLAFSAEMSAWTPEEFIQRVVVEQVGCRHLIVGENFRFGKRAAGSVDTLREAGERDGFSVDGWSLVGDEETFSSTRVRSAVAAGDMPAAAHVLGRPHEVVGTVVQGDRRGRELGYPTANVPVDESFAVPPDGVYAARLVLSDGARLPAAVSVGTNPTFEGVSDRRVESYVLDRDDLGLYDEPVRVEFVERLRGMVAFDSVDALIAQMGDDVAAARQALDAGH</sequence>
<accession>A0A3L8PQT3</accession>
<dbReference type="Pfam" id="PF01687">
    <property type="entry name" value="Flavokinase"/>
    <property type="match status" value="1"/>
</dbReference>
<comment type="pathway">
    <text evidence="3 15">Cofactor biosynthesis; FMN biosynthesis; FMN from riboflavin (ATP route): step 1/1.</text>
</comment>
<keyword evidence="8 15" id="KW-0547">Nucleotide-binding</keyword>
<dbReference type="NCBIfam" id="NF004160">
    <property type="entry name" value="PRK05627.1-3"/>
    <property type="match status" value="1"/>
</dbReference>
<dbReference type="NCBIfam" id="TIGR00125">
    <property type="entry name" value="cyt_tran_rel"/>
    <property type="match status" value="1"/>
</dbReference>
<dbReference type="CDD" id="cd02064">
    <property type="entry name" value="FAD_synthetase_N"/>
    <property type="match status" value="1"/>
</dbReference>
<proteinExistence type="inferred from homology"/>
<dbReference type="InterPro" id="IPR002606">
    <property type="entry name" value="Riboflavin_kinase_bac"/>
</dbReference>
<keyword evidence="4 15" id="KW-0285">Flavoprotein</keyword>
<dbReference type="SUPFAM" id="SSF52374">
    <property type="entry name" value="Nucleotidylyl transferase"/>
    <property type="match status" value="1"/>
</dbReference>
<dbReference type="InterPro" id="IPR015865">
    <property type="entry name" value="Riboflavin_kinase_bac/euk"/>
</dbReference>
<evidence type="ECO:0000256" key="5">
    <source>
        <dbReference type="ARBA" id="ARBA00022643"/>
    </source>
</evidence>
<dbReference type="SMART" id="SM00904">
    <property type="entry name" value="Flavokinase"/>
    <property type="match status" value="1"/>
</dbReference>
<dbReference type="Gene3D" id="2.40.30.30">
    <property type="entry name" value="Riboflavin kinase-like"/>
    <property type="match status" value="1"/>
</dbReference>
<dbReference type="InterPro" id="IPR023468">
    <property type="entry name" value="Riboflavin_kinase"/>
</dbReference>
<evidence type="ECO:0000313" key="18">
    <source>
        <dbReference type="Proteomes" id="UP000282515"/>
    </source>
</evidence>
<evidence type="ECO:0000256" key="14">
    <source>
        <dbReference type="ARBA" id="ARBA00049494"/>
    </source>
</evidence>
<evidence type="ECO:0000259" key="16">
    <source>
        <dbReference type="SMART" id="SM00904"/>
    </source>
</evidence>
<dbReference type="Pfam" id="PF06574">
    <property type="entry name" value="FAD_syn"/>
    <property type="match status" value="1"/>
</dbReference>
<comment type="similarity">
    <text evidence="15">Belongs to the ribF family.</text>
</comment>
<keyword evidence="10 15" id="KW-0274">FAD</keyword>
<evidence type="ECO:0000256" key="12">
    <source>
        <dbReference type="ARBA" id="ARBA00023268"/>
    </source>
</evidence>
<dbReference type="OrthoDB" id="9803667at2"/>
<dbReference type="PANTHER" id="PTHR22749:SF6">
    <property type="entry name" value="RIBOFLAVIN KINASE"/>
    <property type="match status" value="1"/>
</dbReference>
<protein>
    <recommendedName>
        <fullName evidence="15">Riboflavin biosynthesis protein</fullName>
    </recommendedName>
    <domain>
        <recommendedName>
            <fullName evidence="15">Riboflavin kinase</fullName>
            <ecNumber evidence="15">2.7.1.26</ecNumber>
        </recommendedName>
        <alternativeName>
            <fullName evidence="15">Flavokinase</fullName>
        </alternativeName>
    </domain>
    <domain>
        <recommendedName>
            <fullName evidence="15">FMN adenylyltransferase</fullName>
            <ecNumber evidence="15">2.7.7.2</ecNumber>
        </recommendedName>
        <alternativeName>
            <fullName evidence="15">FAD pyrophosphorylase</fullName>
        </alternativeName>
        <alternativeName>
            <fullName evidence="15">FAD synthase</fullName>
        </alternativeName>
    </domain>
</protein>
<evidence type="ECO:0000256" key="3">
    <source>
        <dbReference type="ARBA" id="ARBA00005201"/>
    </source>
</evidence>
<dbReference type="EMBL" id="RDBF01000002">
    <property type="protein sequence ID" value="RLV56993.1"/>
    <property type="molecule type" value="Genomic_DNA"/>
</dbReference>
<evidence type="ECO:0000256" key="6">
    <source>
        <dbReference type="ARBA" id="ARBA00022679"/>
    </source>
</evidence>
<dbReference type="GO" id="GO:0009398">
    <property type="term" value="P:FMN biosynthetic process"/>
    <property type="evidence" value="ECO:0007669"/>
    <property type="project" value="UniProtKB-UniRule"/>
</dbReference>
<evidence type="ECO:0000256" key="4">
    <source>
        <dbReference type="ARBA" id="ARBA00022630"/>
    </source>
</evidence>
<comment type="catalytic activity">
    <reaction evidence="13 15">
        <text>riboflavin + ATP = FMN + ADP + H(+)</text>
        <dbReference type="Rhea" id="RHEA:14357"/>
        <dbReference type="ChEBI" id="CHEBI:15378"/>
        <dbReference type="ChEBI" id="CHEBI:30616"/>
        <dbReference type="ChEBI" id="CHEBI:57986"/>
        <dbReference type="ChEBI" id="CHEBI:58210"/>
        <dbReference type="ChEBI" id="CHEBI:456216"/>
        <dbReference type="EC" id="2.7.1.26"/>
    </reaction>
</comment>
<dbReference type="EC" id="2.7.1.26" evidence="15"/>
<evidence type="ECO:0000256" key="1">
    <source>
        <dbReference type="ARBA" id="ARBA00002121"/>
    </source>
</evidence>
<keyword evidence="12" id="KW-0511">Multifunctional enzyme</keyword>